<comment type="caution">
    <text evidence="1">The sequence shown here is derived from an EMBL/GenBank/DDBJ whole genome shotgun (WGS) entry which is preliminary data.</text>
</comment>
<organism evidence="1 2">
    <name type="scientific">Cichorium intybus</name>
    <name type="common">Chicory</name>
    <dbReference type="NCBI Taxonomy" id="13427"/>
    <lineage>
        <taxon>Eukaryota</taxon>
        <taxon>Viridiplantae</taxon>
        <taxon>Streptophyta</taxon>
        <taxon>Embryophyta</taxon>
        <taxon>Tracheophyta</taxon>
        <taxon>Spermatophyta</taxon>
        <taxon>Magnoliopsida</taxon>
        <taxon>eudicotyledons</taxon>
        <taxon>Gunneridae</taxon>
        <taxon>Pentapetalae</taxon>
        <taxon>asterids</taxon>
        <taxon>campanulids</taxon>
        <taxon>Asterales</taxon>
        <taxon>Asteraceae</taxon>
        <taxon>Cichorioideae</taxon>
        <taxon>Cichorieae</taxon>
        <taxon>Cichoriinae</taxon>
        <taxon>Cichorium</taxon>
    </lineage>
</organism>
<reference evidence="1 2" key="2">
    <citation type="journal article" date="2022" name="Mol. Ecol. Resour.">
        <title>The genomes of chicory, endive, great burdock and yacon provide insights into Asteraceae paleo-polyploidization history and plant inulin production.</title>
        <authorList>
            <person name="Fan W."/>
            <person name="Wang S."/>
            <person name="Wang H."/>
            <person name="Wang A."/>
            <person name="Jiang F."/>
            <person name="Liu H."/>
            <person name="Zhao H."/>
            <person name="Xu D."/>
            <person name="Zhang Y."/>
        </authorList>
    </citation>
    <scope>NUCLEOTIDE SEQUENCE [LARGE SCALE GENOMIC DNA]</scope>
    <source>
        <strain evidence="2">cv. Punajuju</strain>
        <tissue evidence="1">Leaves</tissue>
    </source>
</reference>
<sequence length="158" mass="17776">MVGLHSILTLQEQTYISLQATGRTIFGRIFSMLSFPSNAKKSAHSDSKLSRNNKGNSTDAGDTIRIYNKNFTVPIPRLQASKFDDSTDAGDTIRIDNKNFNIPIPRLQASKFDDLEWRRMTTQANVARLRELSTLKGHVELVIKGKGLDTKRIQCHTI</sequence>
<dbReference type="Proteomes" id="UP001055811">
    <property type="component" value="Linkage Group LG03"/>
</dbReference>
<evidence type="ECO:0000313" key="1">
    <source>
        <dbReference type="EMBL" id="KAI3768084.1"/>
    </source>
</evidence>
<dbReference type="EMBL" id="CM042011">
    <property type="protein sequence ID" value="KAI3768084.1"/>
    <property type="molecule type" value="Genomic_DNA"/>
</dbReference>
<keyword evidence="2" id="KW-1185">Reference proteome</keyword>
<reference evidence="2" key="1">
    <citation type="journal article" date="2022" name="Mol. Ecol. Resour.">
        <title>The genomes of chicory, endive, great burdock and yacon provide insights into Asteraceae palaeo-polyploidization history and plant inulin production.</title>
        <authorList>
            <person name="Fan W."/>
            <person name="Wang S."/>
            <person name="Wang H."/>
            <person name="Wang A."/>
            <person name="Jiang F."/>
            <person name="Liu H."/>
            <person name="Zhao H."/>
            <person name="Xu D."/>
            <person name="Zhang Y."/>
        </authorList>
    </citation>
    <scope>NUCLEOTIDE SEQUENCE [LARGE SCALE GENOMIC DNA]</scope>
    <source>
        <strain evidence="2">cv. Punajuju</strain>
    </source>
</reference>
<accession>A0ACB9F9T8</accession>
<name>A0ACB9F9T8_CICIN</name>
<evidence type="ECO:0000313" key="2">
    <source>
        <dbReference type="Proteomes" id="UP001055811"/>
    </source>
</evidence>
<gene>
    <name evidence="1" type="ORF">L2E82_18516</name>
</gene>
<proteinExistence type="predicted"/>
<protein>
    <submittedName>
        <fullName evidence="1">Uncharacterized protein</fullName>
    </submittedName>
</protein>